<feature type="transmembrane region" description="Helical" evidence="1">
    <location>
        <begin position="129"/>
        <end position="149"/>
    </location>
</feature>
<evidence type="ECO:0000313" key="3">
    <source>
        <dbReference type="Proteomes" id="UP000199529"/>
    </source>
</evidence>
<feature type="transmembrane region" description="Helical" evidence="1">
    <location>
        <begin position="105"/>
        <end position="123"/>
    </location>
</feature>
<sequence>MASISQQNSRRHSVTRRMTAAEQLRAEKKAWRFPQLIVGLVGYGTSLTFLVQSSLGASSWSVLAEGISLRSGMTFGWATNLTAVAVLLCWIPLRELPGVGTFLNVVLVGTSADVAASFVPMPASLPQQLGYFVLGLLMLTFFDAVYLGARFGSGPRDGLMTGAVRITGRPIWMVRTGIEVVVLAAGWILGGTVGFGTLLIAFCMGPMVQSFLRFTTVRLAGDHD</sequence>
<dbReference type="RefSeq" id="WP_245761062.1">
    <property type="nucleotide sequence ID" value="NZ_FNOK01000008.1"/>
</dbReference>
<feature type="transmembrane region" description="Helical" evidence="1">
    <location>
        <begin position="33"/>
        <end position="55"/>
    </location>
</feature>
<accession>A0A1H2ZFQ0</accession>
<reference evidence="3" key="1">
    <citation type="submission" date="2016-10" db="EMBL/GenBank/DDBJ databases">
        <authorList>
            <person name="Varghese N."/>
            <person name="Submissions S."/>
        </authorList>
    </citation>
    <scope>NUCLEOTIDE SEQUENCE [LARGE SCALE GENOMIC DNA]</scope>
    <source>
        <strain evidence="3">CGMCC 4.3530</strain>
    </source>
</reference>
<keyword evidence="1" id="KW-1133">Transmembrane helix</keyword>
<organism evidence="2 3">
    <name type="scientific">Saccharopolyspora shandongensis</name>
    <dbReference type="NCBI Taxonomy" id="418495"/>
    <lineage>
        <taxon>Bacteria</taxon>
        <taxon>Bacillati</taxon>
        <taxon>Actinomycetota</taxon>
        <taxon>Actinomycetes</taxon>
        <taxon>Pseudonocardiales</taxon>
        <taxon>Pseudonocardiaceae</taxon>
        <taxon>Saccharopolyspora</taxon>
    </lineage>
</organism>
<name>A0A1H2ZFQ0_9PSEU</name>
<protein>
    <submittedName>
        <fullName evidence="2">Uncharacterized membrane protein YczE</fullName>
    </submittedName>
</protein>
<dbReference type="STRING" id="418495.SAMN05216215_100834"/>
<dbReference type="EMBL" id="FNOK01000008">
    <property type="protein sequence ID" value="SDX16196.1"/>
    <property type="molecule type" value="Genomic_DNA"/>
</dbReference>
<dbReference type="Proteomes" id="UP000199529">
    <property type="component" value="Unassembled WGS sequence"/>
</dbReference>
<evidence type="ECO:0000313" key="2">
    <source>
        <dbReference type="EMBL" id="SDX16196.1"/>
    </source>
</evidence>
<dbReference type="PANTHER" id="PTHR40078">
    <property type="entry name" value="INTEGRAL MEMBRANE PROTEIN-RELATED"/>
    <property type="match status" value="1"/>
</dbReference>
<gene>
    <name evidence="2" type="ORF">SAMN05216215_100834</name>
</gene>
<dbReference type="PANTHER" id="PTHR40078:SF1">
    <property type="entry name" value="INTEGRAL MEMBRANE PROTEIN"/>
    <property type="match status" value="1"/>
</dbReference>
<dbReference type="InterPro" id="IPR038750">
    <property type="entry name" value="YczE/YyaS-like"/>
</dbReference>
<dbReference type="Pfam" id="PF19700">
    <property type="entry name" value="DUF6198"/>
    <property type="match status" value="1"/>
</dbReference>
<evidence type="ECO:0000256" key="1">
    <source>
        <dbReference type="SAM" id="Phobius"/>
    </source>
</evidence>
<keyword evidence="1" id="KW-0812">Transmembrane</keyword>
<dbReference type="AlphaFoldDB" id="A0A1H2ZFQ0"/>
<feature type="transmembrane region" description="Helical" evidence="1">
    <location>
        <begin position="75"/>
        <end position="93"/>
    </location>
</feature>
<proteinExistence type="predicted"/>
<keyword evidence="3" id="KW-1185">Reference proteome</keyword>
<keyword evidence="1" id="KW-0472">Membrane</keyword>